<accession>A0ABR2TGY4</accession>
<dbReference type="Proteomes" id="UP001396334">
    <property type="component" value="Unassembled WGS sequence"/>
</dbReference>
<protein>
    <submittedName>
        <fullName evidence="1">Uncharacterized protein</fullName>
    </submittedName>
</protein>
<dbReference type="EMBL" id="JBBPBN010000006">
    <property type="protein sequence ID" value="KAK9036472.1"/>
    <property type="molecule type" value="Genomic_DNA"/>
</dbReference>
<proteinExistence type="predicted"/>
<evidence type="ECO:0000313" key="2">
    <source>
        <dbReference type="Proteomes" id="UP001396334"/>
    </source>
</evidence>
<name>A0ABR2TGY4_9ROSI</name>
<comment type="caution">
    <text evidence="1">The sequence shown here is derived from an EMBL/GenBank/DDBJ whole genome shotgun (WGS) entry which is preliminary data.</text>
</comment>
<gene>
    <name evidence="1" type="ORF">V6N11_078471</name>
</gene>
<reference evidence="1 2" key="1">
    <citation type="journal article" date="2024" name="G3 (Bethesda)">
        <title>Genome assembly of Hibiscus sabdariffa L. provides insights into metabolisms of medicinal natural products.</title>
        <authorList>
            <person name="Kim T."/>
        </authorList>
    </citation>
    <scope>NUCLEOTIDE SEQUENCE [LARGE SCALE GENOMIC DNA]</scope>
    <source>
        <strain evidence="1">TK-2024</strain>
        <tissue evidence="1">Old leaves</tissue>
    </source>
</reference>
<organism evidence="1 2">
    <name type="scientific">Hibiscus sabdariffa</name>
    <name type="common">roselle</name>
    <dbReference type="NCBI Taxonomy" id="183260"/>
    <lineage>
        <taxon>Eukaryota</taxon>
        <taxon>Viridiplantae</taxon>
        <taxon>Streptophyta</taxon>
        <taxon>Embryophyta</taxon>
        <taxon>Tracheophyta</taxon>
        <taxon>Spermatophyta</taxon>
        <taxon>Magnoliopsida</taxon>
        <taxon>eudicotyledons</taxon>
        <taxon>Gunneridae</taxon>
        <taxon>Pentapetalae</taxon>
        <taxon>rosids</taxon>
        <taxon>malvids</taxon>
        <taxon>Malvales</taxon>
        <taxon>Malvaceae</taxon>
        <taxon>Malvoideae</taxon>
        <taxon>Hibiscus</taxon>
    </lineage>
</organism>
<sequence length="102" mass="12171">MDEYKKVTDELCGAKVWWVASNVVAPSWPMGYYPEQEKSYCQLTVHKRYLEMITCVCLEHVVKEEKEKKEIIEDLMTFSLSKEFHARIEEAWKRGYRLYGGR</sequence>
<evidence type="ECO:0000313" key="1">
    <source>
        <dbReference type="EMBL" id="KAK9036472.1"/>
    </source>
</evidence>
<dbReference type="InterPro" id="IPR050747">
    <property type="entry name" value="Mitochondrial_chaperone_BCS1"/>
</dbReference>
<dbReference type="PANTHER" id="PTHR23070">
    <property type="entry name" value="BCS1 AAA-TYPE ATPASE"/>
    <property type="match status" value="1"/>
</dbReference>
<keyword evidence="2" id="KW-1185">Reference proteome</keyword>